<dbReference type="PANTHER" id="PTHR43065:SF46">
    <property type="entry name" value="C4-DICARBOXYLATE TRANSPORT SENSOR PROTEIN DCTB"/>
    <property type="match status" value="1"/>
</dbReference>
<keyword evidence="9" id="KW-0732">Signal</keyword>
<proteinExistence type="predicted"/>
<evidence type="ECO:0000259" key="11">
    <source>
        <dbReference type="PROSITE" id="PS50112"/>
    </source>
</evidence>
<dbReference type="InterPro" id="IPR003594">
    <property type="entry name" value="HATPase_dom"/>
</dbReference>
<sequence length="776" mass="86259">MLSVLLILVLSGQLTAGTAEEGSTYAIGVLAKRGESITLQRWSETADYLTQKITDARFRIVPLPFEEIEPAIQSKQIDFLLANSGIYIKAEHDFRAFRIATLINKVGGHAEERFGGVIFTRKDNQTIQALSDLNGITFGAVNPTSLGGFLMAKRELQRHNIDLDKQTTLHFFNTHDAVVDAVINGKVDAGTVRSDTLEKMSASGMVKLHEIKVLNLQTNQGFPYLLSSQLYPEWPIAALPHTPKTIGEKVSIALLNMPKDHPAAVSSGTFGWTVPANYESVHELYKSLNIPPHKRLPPTLIEWTDHHPIATIMTVASLLLIVISLVLLTENNRRLRSTQRRLSDTIGKLQSTEAKLKHNLSQLQESENKFTQLAESALDAIIMLDPQGKIEFWNPAASKIFGYTAEQAATLTIDQWLSTDQQSNPILEHIGRCDKPLSGTLLELDAIRQSAETFPIEAAISSVTLDKGCHVICLIRDITQRKVMETEREQLALQRTQHHKMSALAQLADGIAHEINTPIQTINNNLSFIEEAHQDTHDLISTYLALIAAIENKSDLSTKLEACNEKREEIDLEYLNEEVATTIRQCHQGTEQVSRIVRSMRIFTSDNAVHEPTDLNKLIKDIVGISRYQWEQIAELETDLDESLPLVTCSPSEMHQALINILMNAVQALEENAKQQTGKITISSRQQGRFAQLAISDNGDGIPESAQDQIFNPFFTTRDVGEGTGQGLTLSHDIVVRKHKGKLNFNTEAGVGTTFLLQLPLDQSDQPIDKPMKTLN</sequence>
<dbReference type="CDD" id="cd00130">
    <property type="entry name" value="PAS"/>
    <property type="match status" value="1"/>
</dbReference>
<dbReference type="CDD" id="cd00082">
    <property type="entry name" value="HisKA"/>
    <property type="match status" value="1"/>
</dbReference>
<dbReference type="AlphaFoldDB" id="A0A1E2UP35"/>
<dbReference type="PROSITE" id="PS50109">
    <property type="entry name" value="HIS_KIN"/>
    <property type="match status" value="1"/>
</dbReference>
<evidence type="ECO:0000256" key="1">
    <source>
        <dbReference type="ARBA" id="ARBA00000085"/>
    </source>
</evidence>
<evidence type="ECO:0000256" key="8">
    <source>
        <dbReference type="ARBA" id="ARBA00023012"/>
    </source>
</evidence>
<dbReference type="STRING" id="1818881.A3196_05795"/>
<gene>
    <name evidence="12" type="ORF">A3196_05795</name>
</gene>
<dbReference type="Gene3D" id="1.10.287.130">
    <property type="match status" value="1"/>
</dbReference>
<name>A0A1E2UP35_9GAMM</name>
<dbReference type="Pfam" id="PF12974">
    <property type="entry name" value="Phosphonate-bd"/>
    <property type="match status" value="1"/>
</dbReference>
<keyword evidence="13" id="KW-1185">Reference proteome</keyword>
<dbReference type="PRINTS" id="PR00344">
    <property type="entry name" value="BCTRLSENSOR"/>
</dbReference>
<dbReference type="EMBL" id="LVJZ01000003">
    <property type="protein sequence ID" value="ODB96315.1"/>
    <property type="molecule type" value="Genomic_DNA"/>
</dbReference>
<dbReference type="EC" id="2.7.13.3" evidence="2"/>
<dbReference type="SMART" id="SM00387">
    <property type="entry name" value="HATPase_c"/>
    <property type="match status" value="1"/>
</dbReference>
<reference evidence="12 13" key="1">
    <citation type="submission" date="2016-03" db="EMBL/GenBank/DDBJ databases">
        <title>Chemosynthetic sulphur-oxidizing symbionts of marine invertebrate animals are capable of nitrogen fixation.</title>
        <authorList>
            <person name="Petersen J.M."/>
            <person name="Kemper A."/>
            <person name="Gruber-Vodicka H."/>
            <person name="Cardini U."/>
            <person name="Geest Mvander."/>
            <person name="Kleiner M."/>
            <person name="Bulgheresi S."/>
            <person name="Fussmann M."/>
            <person name="Herbold C."/>
            <person name="Seah B.K.B."/>
            <person name="Antony C.Paul."/>
            <person name="Liu D."/>
            <person name="Belitz A."/>
            <person name="Weber M."/>
        </authorList>
    </citation>
    <scope>NUCLEOTIDE SEQUENCE [LARGE SCALE GENOMIC DNA]</scope>
    <source>
        <strain evidence="12">G_D</strain>
    </source>
</reference>
<organism evidence="12 13">
    <name type="scientific">Candidatus Thiodiazotropha endoloripes</name>
    <dbReference type="NCBI Taxonomy" id="1818881"/>
    <lineage>
        <taxon>Bacteria</taxon>
        <taxon>Pseudomonadati</taxon>
        <taxon>Pseudomonadota</taxon>
        <taxon>Gammaproteobacteria</taxon>
        <taxon>Chromatiales</taxon>
        <taxon>Sedimenticolaceae</taxon>
        <taxon>Candidatus Thiodiazotropha</taxon>
    </lineage>
</organism>
<dbReference type="InterPro" id="IPR004358">
    <property type="entry name" value="Sig_transdc_His_kin-like_C"/>
</dbReference>
<dbReference type="GO" id="GO:0000155">
    <property type="term" value="F:phosphorelay sensor kinase activity"/>
    <property type="evidence" value="ECO:0007669"/>
    <property type="project" value="InterPro"/>
</dbReference>
<feature type="domain" description="PAS" evidence="11">
    <location>
        <begin position="366"/>
        <end position="407"/>
    </location>
</feature>
<comment type="caution">
    <text evidence="12">The sequence shown here is derived from an EMBL/GenBank/DDBJ whole genome shotgun (WGS) entry which is preliminary data.</text>
</comment>
<evidence type="ECO:0000256" key="5">
    <source>
        <dbReference type="ARBA" id="ARBA00022741"/>
    </source>
</evidence>
<keyword evidence="4" id="KW-0808">Transferase</keyword>
<dbReference type="InterPro" id="IPR036097">
    <property type="entry name" value="HisK_dim/P_sf"/>
</dbReference>
<feature type="chain" id="PRO_5009119052" description="histidine kinase" evidence="9">
    <location>
        <begin position="17"/>
        <end position="776"/>
    </location>
</feature>
<evidence type="ECO:0000256" key="2">
    <source>
        <dbReference type="ARBA" id="ARBA00012438"/>
    </source>
</evidence>
<evidence type="ECO:0000313" key="12">
    <source>
        <dbReference type="EMBL" id="ODB96315.1"/>
    </source>
</evidence>
<evidence type="ECO:0000256" key="3">
    <source>
        <dbReference type="ARBA" id="ARBA00022553"/>
    </source>
</evidence>
<dbReference type="InterPro" id="IPR005467">
    <property type="entry name" value="His_kinase_dom"/>
</dbReference>
<evidence type="ECO:0000313" key="13">
    <source>
        <dbReference type="Proteomes" id="UP000094849"/>
    </source>
</evidence>
<dbReference type="SUPFAM" id="SSF47384">
    <property type="entry name" value="Homodimeric domain of signal transducing histidine kinase"/>
    <property type="match status" value="1"/>
</dbReference>
<dbReference type="Gene3D" id="3.30.565.10">
    <property type="entry name" value="Histidine kinase-like ATPase, C-terminal domain"/>
    <property type="match status" value="1"/>
</dbReference>
<keyword evidence="3" id="KW-0597">Phosphoprotein</keyword>
<keyword evidence="6" id="KW-0418">Kinase</keyword>
<dbReference type="SUPFAM" id="SSF55874">
    <property type="entry name" value="ATPase domain of HSP90 chaperone/DNA topoisomerase II/histidine kinase"/>
    <property type="match status" value="1"/>
</dbReference>
<accession>A0A1E2UP35</accession>
<dbReference type="Proteomes" id="UP000094849">
    <property type="component" value="Unassembled WGS sequence"/>
</dbReference>
<dbReference type="GO" id="GO:0005524">
    <property type="term" value="F:ATP binding"/>
    <property type="evidence" value="ECO:0007669"/>
    <property type="project" value="UniProtKB-KW"/>
</dbReference>
<keyword evidence="7" id="KW-0067">ATP-binding</keyword>
<dbReference type="InterPro" id="IPR000014">
    <property type="entry name" value="PAS"/>
</dbReference>
<dbReference type="Pfam" id="PF02518">
    <property type="entry name" value="HATPase_c"/>
    <property type="match status" value="1"/>
</dbReference>
<dbReference type="Gene3D" id="3.30.450.20">
    <property type="entry name" value="PAS domain"/>
    <property type="match status" value="1"/>
</dbReference>
<feature type="signal peptide" evidence="9">
    <location>
        <begin position="1"/>
        <end position="16"/>
    </location>
</feature>
<evidence type="ECO:0000256" key="6">
    <source>
        <dbReference type="ARBA" id="ARBA00022777"/>
    </source>
</evidence>
<dbReference type="SMART" id="SM00091">
    <property type="entry name" value="PAS"/>
    <property type="match status" value="1"/>
</dbReference>
<dbReference type="Gene3D" id="3.40.190.10">
    <property type="entry name" value="Periplasmic binding protein-like II"/>
    <property type="match status" value="2"/>
</dbReference>
<keyword evidence="8" id="KW-0902">Two-component regulatory system</keyword>
<evidence type="ECO:0000256" key="7">
    <source>
        <dbReference type="ARBA" id="ARBA00022840"/>
    </source>
</evidence>
<comment type="catalytic activity">
    <reaction evidence="1">
        <text>ATP + protein L-histidine = ADP + protein N-phospho-L-histidine.</text>
        <dbReference type="EC" id="2.7.13.3"/>
    </reaction>
</comment>
<dbReference type="NCBIfam" id="TIGR00229">
    <property type="entry name" value="sensory_box"/>
    <property type="match status" value="1"/>
</dbReference>
<evidence type="ECO:0000256" key="4">
    <source>
        <dbReference type="ARBA" id="ARBA00022679"/>
    </source>
</evidence>
<protein>
    <recommendedName>
        <fullName evidence="2">histidine kinase</fullName>
        <ecNumber evidence="2">2.7.13.3</ecNumber>
    </recommendedName>
</protein>
<dbReference type="Pfam" id="PF13426">
    <property type="entry name" value="PAS_9"/>
    <property type="match status" value="1"/>
</dbReference>
<evidence type="ECO:0000259" key="10">
    <source>
        <dbReference type="PROSITE" id="PS50109"/>
    </source>
</evidence>
<dbReference type="SUPFAM" id="SSF55785">
    <property type="entry name" value="PYP-like sensor domain (PAS domain)"/>
    <property type="match status" value="1"/>
</dbReference>
<dbReference type="InterPro" id="IPR035965">
    <property type="entry name" value="PAS-like_dom_sf"/>
</dbReference>
<dbReference type="InterPro" id="IPR036890">
    <property type="entry name" value="HATPase_C_sf"/>
</dbReference>
<dbReference type="SUPFAM" id="SSF53850">
    <property type="entry name" value="Periplasmic binding protein-like II"/>
    <property type="match status" value="1"/>
</dbReference>
<dbReference type="InterPro" id="IPR003661">
    <property type="entry name" value="HisK_dim/P_dom"/>
</dbReference>
<dbReference type="PANTHER" id="PTHR43065">
    <property type="entry name" value="SENSOR HISTIDINE KINASE"/>
    <property type="match status" value="1"/>
</dbReference>
<feature type="domain" description="Histidine kinase" evidence="10">
    <location>
        <begin position="510"/>
        <end position="763"/>
    </location>
</feature>
<keyword evidence="5" id="KW-0547">Nucleotide-binding</keyword>
<evidence type="ECO:0000256" key="9">
    <source>
        <dbReference type="SAM" id="SignalP"/>
    </source>
</evidence>
<dbReference type="PROSITE" id="PS50112">
    <property type="entry name" value="PAS"/>
    <property type="match status" value="1"/>
</dbReference>